<evidence type="ECO:0000313" key="6">
    <source>
        <dbReference type="Proteomes" id="UP000242857"/>
    </source>
</evidence>
<keyword evidence="3" id="KW-0583">PHB biosynthesis</keyword>
<protein>
    <recommendedName>
        <fullName evidence="2">Poly(3-hydroxyalkanoate) polymerase subunit PhaE</fullName>
    </recommendedName>
</protein>
<evidence type="ECO:0000313" key="5">
    <source>
        <dbReference type="EMBL" id="SHE91726.1"/>
    </source>
</evidence>
<name>A0A1M4XEL2_9GAMM</name>
<gene>
    <name evidence="5" type="ORF">SAMN02745204_01412</name>
</gene>
<dbReference type="OrthoDB" id="6115526at2"/>
<keyword evidence="6" id="KW-1185">Reference proteome</keyword>
<evidence type="ECO:0000256" key="2">
    <source>
        <dbReference type="ARBA" id="ARBA00019066"/>
    </source>
</evidence>
<dbReference type="RefSeq" id="WP_072755905.1">
    <property type="nucleotide sequence ID" value="NZ_FQUK01000020.1"/>
</dbReference>
<dbReference type="Pfam" id="PF09712">
    <property type="entry name" value="PHA_synth_III_E"/>
    <property type="match status" value="1"/>
</dbReference>
<sequence>MSTQDTDPMALARQYWTLWRDALQAALPGQDANAATAGLEQALNTWRAQLDALMAAQPALAALRLPLADWLVKMQQVALRVGSGAHSTQDVVQAWREIVGDNPFAAMMQGMPGSGLDMAGQWSALAAPWTQAMREQAGLTLGLPAFGFTREHQARWQALGRAQLRVQAAQEAWLALLGRISQQAFRRFEAKLSEHEAPGQQLTSVRALFDVWVDAAEDAWNDAALSLEFRQVLGELINAQMQLRSAAQAIGEALATLLGVPGRTELDSAYRKIADLERRLRQGAGTAASAPAAPAEGAQPARSKSRTTAARANKTPSSKRAAPAKAKRPSESAARTRSSKATPKTRKR</sequence>
<evidence type="ECO:0000256" key="1">
    <source>
        <dbReference type="ARBA" id="ARBA00004683"/>
    </source>
</evidence>
<dbReference type="UniPathway" id="UPA00917"/>
<dbReference type="AlphaFoldDB" id="A0A1M4XEL2"/>
<reference evidence="6" key="1">
    <citation type="submission" date="2016-11" db="EMBL/GenBank/DDBJ databases">
        <authorList>
            <person name="Varghese N."/>
            <person name="Submissions S."/>
        </authorList>
    </citation>
    <scope>NUCLEOTIDE SEQUENCE [LARGE SCALE GENOMIC DNA]</scope>
    <source>
        <strain evidence="6">DSM 14834</strain>
    </source>
</reference>
<feature type="region of interest" description="Disordered" evidence="4">
    <location>
        <begin position="282"/>
        <end position="348"/>
    </location>
</feature>
<dbReference type="EMBL" id="FQUK01000020">
    <property type="protein sequence ID" value="SHE91726.1"/>
    <property type="molecule type" value="Genomic_DNA"/>
</dbReference>
<dbReference type="Proteomes" id="UP000242857">
    <property type="component" value="Unassembled WGS sequence"/>
</dbReference>
<accession>A0A1M4XEL2</accession>
<comment type="pathway">
    <text evidence="1">Biopolymer metabolism; poly-(R)-3-hydroxybutanoate biosynthesis.</text>
</comment>
<dbReference type="InterPro" id="IPR010123">
    <property type="entry name" value="PHA_synth_III_E"/>
</dbReference>
<evidence type="ECO:0000256" key="3">
    <source>
        <dbReference type="ARBA" id="ARBA00022752"/>
    </source>
</evidence>
<evidence type="ECO:0000256" key="4">
    <source>
        <dbReference type="SAM" id="MobiDB-lite"/>
    </source>
</evidence>
<dbReference type="GO" id="GO:0042619">
    <property type="term" value="P:poly-hydroxybutyrate biosynthetic process"/>
    <property type="evidence" value="ECO:0007669"/>
    <property type="project" value="UniProtKB-KW"/>
</dbReference>
<dbReference type="STRING" id="213588.SAMN02745204_01412"/>
<proteinExistence type="predicted"/>
<organism evidence="5 6">
    <name type="scientific">Thermomonas hydrothermalis</name>
    <dbReference type="NCBI Taxonomy" id="213588"/>
    <lineage>
        <taxon>Bacteria</taxon>
        <taxon>Pseudomonadati</taxon>
        <taxon>Pseudomonadota</taxon>
        <taxon>Gammaproteobacteria</taxon>
        <taxon>Lysobacterales</taxon>
        <taxon>Lysobacteraceae</taxon>
        <taxon>Thermomonas</taxon>
    </lineage>
</organism>
<feature type="compositionally biased region" description="Low complexity" evidence="4">
    <location>
        <begin position="283"/>
        <end position="324"/>
    </location>
</feature>